<dbReference type="InterPro" id="IPR045254">
    <property type="entry name" value="Nit1/2_C-N_Hydrolase"/>
</dbReference>
<organism evidence="4 5">
    <name type="scientific">Alkaliphilus pronyensis</name>
    <dbReference type="NCBI Taxonomy" id="1482732"/>
    <lineage>
        <taxon>Bacteria</taxon>
        <taxon>Bacillati</taxon>
        <taxon>Bacillota</taxon>
        <taxon>Clostridia</taxon>
        <taxon>Peptostreptococcales</taxon>
        <taxon>Natronincolaceae</taxon>
        <taxon>Alkaliphilus</taxon>
    </lineage>
</organism>
<dbReference type="PROSITE" id="PS01227">
    <property type="entry name" value="UPF0012"/>
    <property type="match status" value="1"/>
</dbReference>
<gene>
    <name evidence="4" type="ORF">F8154_08635</name>
</gene>
<dbReference type="PANTHER" id="PTHR23088">
    <property type="entry name" value="NITRILASE-RELATED"/>
    <property type="match status" value="1"/>
</dbReference>
<evidence type="ECO:0000256" key="2">
    <source>
        <dbReference type="ARBA" id="ARBA00022801"/>
    </source>
</evidence>
<comment type="caution">
    <text evidence="4">The sequence shown here is derived from an EMBL/GenBank/DDBJ whole genome shotgun (WGS) entry which is preliminary data.</text>
</comment>
<evidence type="ECO:0000256" key="1">
    <source>
        <dbReference type="ARBA" id="ARBA00010613"/>
    </source>
</evidence>
<dbReference type="InterPro" id="IPR003010">
    <property type="entry name" value="C-N_Hydrolase"/>
</dbReference>
<sequence length="277" mass="31403">MENSFTVAICQMLVVDDKAKNLEKAEDMILKAVKDKGAKLVVLPEMFNCPYDNELFRQYAEELPGETTKMLSRLAKELNVFIVGGSIPEKSGGKIYNTSFVFNDKGENVGRHRKIHLFDIDIKDKITFKESDMLGYGEDITIIDTPFCPIGVAICYDIRFPELMRLMALSGAKVFIIPAAFNMTTGPAHWHQLLKVRALDNQVYVVAAAPARNNNAAYIAYGYSSIVNPWGKAIAEANEKEDIICGEIDLNYLERVREELPLLKHRRTDLYNLEFRR</sequence>
<dbReference type="Pfam" id="PF00795">
    <property type="entry name" value="CN_hydrolase"/>
    <property type="match status" value="1"/>
</dbReference>
<proteinExistence type="inferred from homology"/>
<comment type="similarity">
    <text evidence="1">Belongs to the carbon-nitrogen hydrolase superfamily. NIT1/NIT2 family.</text>
</comment>
<accession>A0A6I0EYF5</accession>
<evidence type="ECO:0000313" key="5">
    <source>
        <dbReference type="Proteomes" id="UP000432715"/>
    </source>
</evidence>
<dbReference type="CDD" id="cd07572">
    <property type="entry name" value="nit"/>
    <property type="match status" value="1"/>
</dbReference>
<dbReference type="AlphaFoldDB" id="A0A6I0EYF5"/>
<evidence type="ECO:0000259" key="3">
    <source>
        <dbReference type="PROSITE" id="PS50263"/>
    </source>
</evidence>
<keyword evidence="2 4" id="KW-0378">Hydrolase</keyword>
<evidence type="ECO:0000313" key="4">
    <source>
        <dbReference type="EMBL" id="KAB3534470.1"/>
    </source>
</evidence>
<dbReference type="GO" id="GO:0050152">
    <property type="term" value="F:omega-amidase activity"/>
    <property type="evidence" value="ECO:0007669"/>
    <property type="project" value="TreeGrafter"/>
</dbReference>
<dbReference type="OrthoDB" id="9811121at2"/>
<dbReference type="EMBL" id="WBZC01000027">
    <property type="protein sequence ID" value="KAB3534470.1"/>
    <property type="molecule type" value="Genomic_DNA"/>
</dbReference>
<keyword evidence="5" id="KW-1185">Reference proteome</keyword>
<dbReference type="GO" id="GO:0006541">
    <property type="term" value="P:glutamine metabolic process"/>
    <property type="evidence" value="ECO:0007669"/>
    <property type="project" value="TreeGrafter"/>
</dbReference>
<dbReference type="GO" id="GO:0006528">
    <property type="term" value="P:asparagine metabolic process"/>
    <property type="evidence" value="ECO:0007669"/>
    <property type="project" value="TreeGrafter"/>
</dbReference>
<dbReference type="InterPro" id="IPR001110">
    <property type="entry name" value="UPF0012_CS"/>
</dbReference>
<name>A0A6I0EYF5_9FIRM</name>
<dbReference type="InterPro" id="IPR036526">
    <property type="entry name" value="C-N_Hydrolase_sf"/>
</dbReference>
<dbReference type="GO" id="GO:0006107">
    <property type="term" value="P:oxaloacetate metabolic process"/>
    <property type="evidence" value="ECO:0007669"/>
    <property type="project" value="TreeGrafter"/>
</dbReference>
<dbReference type="SUPFAM" id="SSF56317">
    <property type="entry name" value="Carbon-nitrogen hydrolase"/>
    <property type="match status" value="1"/>
</dbReference>
<dbReference type="PROSITE" id="PS50263">
    <property type="entry name" value="CN_HYDROLASE"/>
    <property type="match status" value="1"/>
</dbReference>
<dbReference type="Gene3D" id="3.60.110.10">
    <property type="entry name" value="Carbon-nitrogen hydrolase"/>
    <property type="match status" value="1"/>
</dbReference>
<dbReference type="RefSeq" id="WP_151861213.1">
    <property type="nucleotide sequence ID" value="NZ_WBZC01000027.1"/>
</dbReference>
<dbReference type="PANTHER" id="PTHR23088:SF30">
    <property type="entry name" value="OMEGA-AMIDASE NIT2"/>
    <property type="match status" value="1"/>
</dbReference>
<dbReference type="Proteomes" id="UP000432715">
    <property type="component" value="Unassembled WGS sequence"/>
</dbReference>
<protein>
    <submittedName>
        <fullName evidence="4">Carbon-nitrogen hydrolase family protein</fullName>
    </submittedName>
</protein>
<reference evidence="4 5" key="1">
    <citation type="submission" date="2019-10" db="EMBL/GenBank/DDBJ databases">
        <title>Alkaliphilus serpentinus sp. nov. and Alkaliphilus pronyensis sp. nov., two novel anaerobic alkaliphilic species isolated from the serpentinized-hosted hydrothermal field of the Prony Bay (New Caledonia).</title>
        <authorList>
            <person name="Postec A."/>
        </authorList>
    </citation>
    <scope>NUCLEOTIDE SEQUENCE [LARGE SCALE GENOMIC DNA]</scope>
    <source>
        <strain evidence="4 5">LacV</strain>
    </source>
</reference>
<feature type="domain" description="CN hydrolase" evidence="3">
    <location>
        <begin position="5"/>
        <end position="250"/>
    </location>
</feature>